<accession>A0A8S9RI38</accession>
<sequence length="170" mass="19774">MLKQSNHRVGEDTSLCSGAKAPFKELDIKASLRQQLAEYPVIHVYLPSQNFDFEVIRDFHHLSSTPDPNCFMATEIQKRIERLREGIPKLHILRLIQHKKGDDSDNMELEFEQGLIDTYSDLFAEMDPCDYFNFECEFANGFDSDDDCNLHSLATDLKNQRTRRRGNSRM</sequence>
<name>A0A8S9RI38_BRACR</name>
<organism evidence="1 2">
    <name type="scientific">Brassica cretica</name>
    <name type="common">Mustard</name>
    <dbReference type="NCBI Taxonomy" id="69181"/>
    <lineage>
        <taxon>Eukaryota</taxon>
        <taxon>Viridiplantae</taxon>
        <taxon>Streptophyta</taxon>
        <taxon>Embryophyta</taxon>
        <taxon>Tracheophyta</taxon>
        <taxon>Spermatophyta</taxon>
        <taxon>Magnoliopsida</taxon>
        <taxon>eudicotyledons</taxon>
        <taxon>Gunneridae</taxon>
        <taxon>Pentapetalae</taxon>
        <taxon>rosids</taxon>
        <taxon>malvids</taxon>
        <taxon>Brassicales</taxon>
        <taxon>Brassicaceae</taxon>
        <taxon>Brassiceae</taxon>
        <taxon>Brassica</taxon>
    </lineage>
</organism>
<proteinExistence type="predicted"/>
<gene>
    <name evidence="1" type="ORF">F2Q69_00063801</name>
</gene>
<dbReference type="EMBL" id="QGKX02000095">
    <property type="protein sequence ID" value="KAF3572381.1"/>
    <property type="molecule type" value="Genomic_DNA"/>
</dbReference>
<comment type="caution">
    <text evidence="1">The sequence shown here is derived from an EMBL/GenBank/DDBJ whole genome shotgun (WGS) entry which is preliminary data.</text>
</comment>
<reference evidence="1" key="1">
    <citation type="submission" date="2019-12" db="EMBL/GenBank/DDBJ databases">
        <title>Genome sequencing and annotation of Brassica cretica.</title>
        <authorList>
            <person name="Studholme D.J."/>
            <person name="Sarris P."/>
        </authorList>
    </citation>
    <scope>NUCLEOTIDE SEQUENCE</scope>
    <source>
        <strain evidence="1">PFS-109/04</strain>
        <tissue evidence="1">Leaf</tissue>
    </source>
</reference>
<dbReference type="AlphaFoldDB" id="A0A8S9RI38"/>
<evidence type="ECO:0000313" key="2">
    <source>
        <dbReference type="Proteomes" id="UP000712600"/>
    </source>
</evidence>
<evidence type="ECO:0000313" key="1">
    <source>
        <dbReference type="EMBL" id="KAF3572381.1"/>
    </source>
</evidence>
<dbReference type="Proteomes" id="UP000712600">
    <property type="component" value="Unassembled WGS sequence"/>
</dbReference>
<protein>
    <submittedName>
        <fullName evidence="1">Uncharacterized protein</fullName>
    </submittedName>
</protein>